<dbReference type="RefSeq" id="WP_223792502.1">
    <property type="nucleotide sequence ID" value="NZ_JAIOUQ010000016.1"/>
</dbReference>
<dbReference type="PROSITE" id="PS50902">
    <property type="entry name" value="FLAVODOXIN_LIKE"/>
    <property type="match status" value="1"/>
</dbReference>
<evidence type="ECO:0000313" key="2">
    <source>
        <dbReference type="EMBL" id="MBZ2166963.1"/>
    </source>
</evidence>
<dbReference type="Gene3D" id="3.40.50.360">
    <property type="match status" value="1"/>
</dbReference>
<dbReference type="SUPFAM" id="SSF52218">
    <property type="entry name" value="Flavoproteins"/>
    <property type="match status" value="1"/>
</dbReference>
<dbReference type="InterPro" id="IPR008254">
    <property type="entry name" value="Flavodoxin/NO_synth"/>
</dbReference>
<name>A0A8T5V1N7_9EURY</name>
<sequence>MKTVILYYSRTRKTAHVAKTLADEIQADTKEVMDLKDRMGVVNYLGSSIDALRENKTIIKPDTFDLSEYGLVYIGTPTWAAKPAPAIITMIDKCNLKGKDIILFSTMGSSGGSKAIERMREKVEARGGRLVNSFSIKTGGKKIEDINNETKKISEEKDLKIYGI</sequence>
<organism evidence="2 3">
    <name type="scientific">Methanobacterium spitsbergense</name>
    <dbReference type="NCBI Taxonomy" id="2874285"/>
    <lineage>
        <taxon>Archaea</taxon>
        <taxon>Methanobacteriati</taxon>
        <taxon>Methanobacteriota</taxon>
        <taxon>Methanomada group</taxon>
        <taxon>Methanobacteria</taxon>
        <taxon>Methanobacteriales</taxon>
        <taxon>Methanobacteriaceae</taxon>
        <taxon>Methanobacterium</taxon>
    </lineage>
</organism>
<proteinExistence type="predicted"/>
<dbReference type="InterPro" id="IPR029039">
    <property type="entry name" value="Flavoprotein-like_sf"/>
</dbReference>
<accession>A0A8T5V1N7</accession>
<keyword evidence="3" id="KW-1185">Reference proteome</keyword>
<dbReference type="PANTHER" id="PTHR39201:SF1">
    <property type="entry name" value="FLAVODOXIN-LIKE DOMAIN-CONTAINING PROTEIN"/>
    <property type="match status" value="1"/>
</dbReference>
<reference evidence="3" key="1">
    <citation type="journal article" date="2022" name="Microbiol. Resour. Announc.">
        <title>Draft Genome Sequence of a Methanogenic Archaeon from West Spitsbergen Permafrost.</title>
        <authorList>
            <person name="Trubitsyn V."/>
            <person name="Rivkina E."/>
            <person name="Shcherbakova V."/>
        </authorList>
    </citation>
    <scope>NUCLEOTIDE SEQUENCE [LARGE SCALE GENOMIC DNA]</scope>
    <source>
        <strain evidence="3">VT</strain>
    </source>
</reference>
<evidence type="ECO:0000313" key="3">
    <source>
        <dbReference type="Proteomes" id="UP000825933"/>
    </source>
</evidence>
<evidence type="ECO:0000259" key="1">
    <source>
        <dbReference type="PROSITE" id="PS50902"/>
    </source>
</evidence>
<dbReference type="Proteomes" id="UP000825933">
    <property type="component" value="Unassembled WGS sequence"/>
</dbReference>
<gene>
    <name evidence="2" type="ORF">K8N75_13040</name>
</gene>
<dbReference type="EMBL" id="JAIOUQ010000016">
    <property type="protein sequence ID" value="MBZ2166963.1"/>
    <property type="molecule type" value="Genomic_DNA"/>
</dbReference>
<dbReference type="PANTHER" id="PTHR39201">
    <property type="entry name" value="EXPORTED PROTEIN-RELATED"/>
    <property type="match status" value="1"/>
</dbReference>
<comment type="caution">
    <text evidence="2">The sequence shown here is derived from an EMBL/GenBank/DDBJ whole genome shotgun (WGS) entry which is preliminary data.</text>
</comment>
<feature type="domain" description="Flavodoxin-like" evidence="1">
    <location>
        <begin position="3"/>
        <end position="158"/>
    </location>
</feature>
<dbReference type="AlphaFoldDB" id="A0A8T5V1N7"/>
<protein>
    <submittedName>
        <fullName evidence="2">Flavodoxin</fullName>
    </submittedName>
</protein>
<dbReference type="GO" id="GO:0010181">
    <property type="term" value="F:FMN binding"/>
    <property type="evidence" value="ECO:0007669"/>
    <property type="project" value="InterPro"/>
</dbReference>
<dbReference type="Pfam" id="PF12682">
    <property type="entry name" value="Flavodoxin_4"/>
    <property type="match status" value="1"/>
</dbReference>